<dbReference type="PANTHER" id="PTHR10961">
    <property type="entry name" value="PEROXISOMAL SARCOSINE OXIDASE"/>
    <property type="match status" value="1"/>
</dbReference>
<dbReference type="SUPFAM" id="SSF54373">
    <property type="entry name" value="FAD-linked reductases, C-terminal domain"/>
    <property type="match status" value="1"/>
</dbReference>
<dbReference type="GO" id="GO:0050131">
    <property type="term" value="F:N-methyl-L-amino-acid oxidase activity"/>
    <property type="evidence" value="ECO:0007669"/>
    <property type="project" value="UniProtKB-EC"/>
</dbReference>
<evidence type="ECO:0000313" key="7">
    <source>
        <dbReference type="Proteomes" id="UP001626537"/>
    </source>
</evidence>
<dbReference type="InterPro" id="IPR045170">
    <property type="entry name" value="MTOX"/>
</dbReference>
<keyword evidence="4 6" id="KW-0560">Oxidoreductase</keyword>
<dbReference type="EC" id="1.5.3.2" evidence="6"/>
<proteinExistence type="predicted"/>
<evidence type="ECO:0000256" key="1">
    <source>
        <dbReference type="ARBA" id="ARBA00001974"/>
    </source>
</evidence>
<dbReference type="Gene3D" id="3.50.50.60">
    <property type="entry name" value="FAD/NAD(P)-binding domain"/>
    <property type="match status" value="1"/>
</dbReference>
<evidence type="ECO:0000313" key="6">
    <source>
        <dbReference type="EMBL" id="WOJ94116.1"/>
    </source>
</evidence>
<organism evidence="6 7">
    <name type="scientific">Congregibacter variabilis</name>
    <dbReference type="NCBI Taxonomy" id="3081200"/>
    <lineage>
        <taxon>Bacteria</taxon>
        <taxon>Pseudomonadati</taxon>
        <taxon>Pseudomonadota</taxon>
        <taxon>Gammaproteobacteria</taxon>
        <taxon>Cellvibrionales</taxon>
        <taxon>Halieaceae</taxon>
        <taxon>Congregibacter</taxon>
    </lineage>
</organism>
<dbReference type="NCBIfam" id="NF008425">
    <property type="entry name" value="PRK11259.1"/>
    <property type="match status" value="1"/>
</dbReference>
<feature type="domain" description="FAD dependent oxidoreductase" evidence="5">
    <location>
        <begin position="9"/>
        <end position="346"/>
    </location>
</feature>
<dbReference type="InterPro" id="IPR006076">
    <property type="entry name" value="FAD-dep_OxRdtase"/>
</dbReference>
<dbReference type="Gene3D" id="3.30.9.10">
    <property type="entry name" value="D-Amino Acid Oxidase, subunit A, domain 2"/>
    <property type="match status" value="1"/>
</dbReference>
<comment type="cofactor">
    <cofactor evidence="1">
        <name>FAD</name>
        <dbReference type="ChEBI" id="CHEBI:57692"/>
    </cofactor>
</comment>
<keyword evidence="2" id="KW-0285">Flavoprotein</keyword>
<reference evidence="6 7" key="1">
    <citation type="submission" date="2023-10" db="EMBL/GenBank/DDBJ databases">
        <title>Two novel species belonging to the OM43/NOR5 clade.</title>
        <authorList>
            <person name="Park M."/>
        </authorList>
    </citation>
    <scope>NUCLEOTIDE SEQUENCE [LARGE SCALE GENOMIC DNA]</scope>
    <source>
        <strain evidence="6 7">IMCC43200</strain>
    </source>
</reference>
<evidence type="ECO:0000259" key="5">
    <source>
        <dbReference type="Pfam" id="PF01266"/>
    </source>
</evidence>
<evidence type="ECO:0000256" key="4">
    <source>
        <dbReference type="ARBA" id="ARBA00023002"/>
    </source>
</evidence>
<gene>
    <name evidence="6" type="primary">solA</name>
    <name evidence="6" type="ORF">R0135_02850</name>
</gene>
<sequence>MSGSDDTYDLIVLGTGGIGSAALFSAASRGLKCLGIDRFPPAHDRGSSHGESRLIRLSYFEHTDYVPMLRRSYELWDELDTTLLHKTGGVYMGPKDGEIISGVLTSAAQHKLRIDKLHTSDIPQYKVPDDSIAIFEPDAGWLPVERCIQAHLDQARSAGAKHRHGLNISGWEPQGDAVVVKTDAGDFSAAALVITAGPWSSGFLPRLNVPLRVERKHLHWFRCRDKRYRNGFFYELPQGAFYGFPASNGRLKVAEHSGGELVTNPLSAHRNPSPQDNERIEDFVDKYLPGVELERLEHRSCFYTRSPDDDFILDLYPGLHNVAYTAGLSGHGYKFAPALGEILVDLATGKGSSFKIKFLSGSRFK</sequence>
<dbReference type="PANTHER" id="PTHR10961:SF7">
    <property type="entry name" value="FAD DEPENDENT OXIDOREDUCTASE DOMAIN-CONTAINING PROTEIN"/>
    <property type="match status" value="1"/>
</dbReference>
<dbReference type="InterPro" id="IPR036188">
    <property type="entry name" value="FAD/NAD-bd_sf"/>
</dbReference>
<dbReference type="Pfam" id="PF01266">
    <property type="entry name" value="DAO"/>
    <property type="match status" value="1"/>
</dbReference>
<name>A0ABZ0I511_9GAMM</name>
<evidence type="ECO:0000256" key="3">
    <source>
        <dbReference type="ARBA" id="ARBA00022827"/>
    </source>
</evidence>
<protein>
    <submittedName>
        <fullName evidence="6">N-methyl-L-tryptophan oxidase</fullName>
        <ecNumber evidence="6">1.5.3.2</ecNumber>
    </submittedName>
</protein>
<dbReference type="Proteomes" id="UP001626537">
    <property type="component" value="Chromosome"/>
</dbReference>
<dbReference type="RefSeq" id="WP_407348755.1">
    <property type="nucleotide sequence ID" value="NZ_CP136864.1"/>
</dbReference>
<evidence type="ECO:0000256" key="2">
    <source>
        <dbReference type="ARBA" id="ARBA00022630"/>
    </source>
</evidence>
<keyword evidence="7" id="KW-1185">Reference proteome</keyword>
<dbReference type="SUPFAM" id="SSF51905">
    <property type="entry name" value="FAD/NAD(P)-binding domain"/>
    <property type="match status" value="1"/>
</dbReference>
<keyword evidence="3" id="KW-0274">FAD</keyword>
<accession>A0ABZ0I511</accession>
<dbReference type="EMBL" id="CP136864">
    <property type="protein sequence ID" value="WOJ94116.1"/>
    <property type="molecule type" value="Genomic_DNA"/>
</dbReference>